<protein>
    <submittedName>
        <fullName evidence="1">Uncharacterized protein</fullName>
    </submittedName>
</protein>
<proteinExistence type="predicted"/>
<dbReference type="AlphaFoldDB" id="A0A0F9F3M4"/>
<gene>
    <name evidence="1" type="ORF">LCGC14_2352990</name>
</gene>
<sequence>MGINMSTVKYTNTMNYTSTTVTTSSNHPIFDPGTQQNFQIQMPFFVNKLVEDAPAKGTFPSYVSQEYLVYYSRANKDYSKKESLALG</sequence>
<name>A0A0F9F3M4_9ZZZZ</name>
<reference evidence="1" key="1">
    <citation type="journal article" date="2015" name="Nature">
        <title>Complex archaea that bridge the gap between prokaryotes and eukaryotes.</title>
        <authorList>
            <person name="Spang A."/>
            <person name="Saw J.H."/>
            <person name="Jorgensen S.L."/>
            <person name="Zaremba-Niedzwiedzka K."/>
            <person name="Martijn J."/>
            <person name="Lind A.E."/>
            <person name="van Eijk R."/>
            <person name="Schleper C."/>
            <person name="Guy L."/>
            <person name="Ettema T.J."/>
        </authorList>
    </citation>
    <scope>NUCLEOTIDE SEQUENCE</scope>
</reference>
<dbReference type="EMBL" id="LAZR01034292">
    <property type="protein sequence ID" value="KKL45702.1"/>
    <property type="molecule type" value="Genomic_DNA"/>
</dbReference>
<accession>A0A0F9F3M4</accession>
<comment type="caution">
    <text evidence="1">The sequence shown here is derived from an EMBL/GenBank/DDBJ whole genome shotgun (WGS) entry which is preliminary data.</text>
</comment>
<organism evidence="1">
    <name type="scientific">marine sediment metagenome</name>
    <dbReference type="NCBI Taxonomy" id="412755"/>
    <lineage>
        <taxon>unclassified sequences</taxon>
        <taxon>metagenomes</taxon>
        <taxon>ecological metagenomes</taxon>
    </lineage>
</organism>
<evidence type="ECO:0000313" key="1">
    <source>
        <dbReference type="EMBL" id="KKL45702.1"/>
    </source>
</evidence>
<feature type="non-terminal residue" evidence="1">
    <location>
        <position position="87"/>
    </location>
</feature>